<dbReference type="InterPro" id="IPR015422">
    <property type="entry name" value="PyrdxlP-dep_Trfase_small"/>
</dbReference>
<dbReference type="PANTHER" id="PTHR43686:SF1">
    <property type="entry name" value="AMINOTRAN_5 DOMAIN-CONTAINING PROTEIN"/>
    <property type="match status" value="1"/>
</dbReference>
<dbReference type="AlphaFoldDB" id="A0A819MDN2"/>
<dbReference type="InterPro" id="IPR015421">
    <property type="entry name" value="PyrdxlP-dep_Trfase_major"/>
</dbReference>
<evidence type="ECO:0000259" key="1">
    <source>
        <dbReference type="Pfam" id="PF00266"/>
    </source>
</evidence>
<dbReference type="Pfam" id="PF00266">
    <property type="entry name" value="Aminotran_5"/>
    <property type="match status" value="1"/>
</dbReference>
<dbReference type="PANTHER" id="PTHR43686">
    <property type="entry name" value="SULFURTRANSFERASE-RELATED"/>
    <property type="match status" value="1"/>
</dbReference>
<dbReference type="Proteomes" id="UP000663881">
    <property type="component" value="Unassembled WGS sequence"/>
</dbReference>
<evidence type="ECO:0000313" key="4">
    <source>
        <dbReference type="Proteomes" id="UP000663881"/>
    </source>
</evidence>
<dbReference type="InterPro" id="IPR015424">
    <property type="entry name" value="PyrdxlP-dep_Trfase"/>
</dbReference>
<dbReference type="EMBL" id="CAJNON010001030">
    <property type="protein sequence ID" value="CAF1418898.1"/>
    <property type="molecule type" value="Genomic_DNA"/>
</dbReference>
<name>A0A819MDN2_9BILA</name>
<dbReference type="Gene3D" id="3.40.640.10">
    <property type="entry name" value="Type I PLP-dependent aspartate aminotransferase-like (Major domain)"/>
    <property type="match status" value="1"/>
</dbReference>
<gene>
    <name evidence="3" type="ORF">OKA104_LOCUS28467</name>
    <name evidence="2" type="ORF">VCS650_LOCUS37588</name>
</gene>
<sequence length="725" mass="82972">MPVSHEVEIRRFQSVTGWQNEDYIINYMKIFNWDLDFAVVTYLDNFDEINENREIFEQQILAEQLTSQEDEEQISDSSSEVLVNTYNQQQNTDQQLTTTDNSLIPTDTGIDPFDENIQRLIENIDSNVIGRDLFIITPWGQRKVIYADYTASGRALKFIEKYMTETIRPLYGKNICFRMYSVPFSYANTHSEHSACALQTTRFREASRALIKEYVHATDDDVVIFTGSGSTAAINKLVGVLGLKNEEIRSRTVVFISTLEHHSNILPWKETGVHVVRIPNDAKGLLDYNTLKEELEYYRGSDKNNIICTFNAASNVTGILTDVDRISTLVHEYDGLIFWDYAAGAPYLKIDMNPSETAYKDAVFISTHKFVGGPSTPGILIAKKKLFMNVIPSGVGGGTVNFVTREQTEYLNDIESREEGGTSDILGSIQAGLVFRLKDSVGEEFIEKRENRLVKKFFRRFRGHPTLKSLGSPDLPRLAIFSFLIYVPIFEKYLHHNFICVLLNDLFGIQVRSGCSCAGPYVLELLGINDETAAVFTKFITENENNTEDSIPRNALMKPGFTRFNLSYFASDEEVDYILDAIEFVANDGWRFLSLYTYNPIKAIWHPRNQPIPNSSIHFHSLHRIIFEDGIIREDQSTELNTVLENNIQLDTSSSNDPLEQAKSMKDNLSRYIYDSVHFPVDPPLNIPVEYQDYIWFITPIQVIRRLTRDYEDTIPQRPPPFCPN</sequence>
<proteinExistence type="predicted"/>
<reference evidence="3" key="1">
    <citation type="submission" date="2021-02" db="EMBL/GenBank/DDBJ databases">
        <authorList>
            <person name="Nowell W R."/>
        </authorList>
    </citation>
    <scope>NUCLEOTIDE SEQUENCE</scope>
</reference>
<comment type="caution">
    <text evidence="3">The sequence shown here is derived from an EMBL/GenBank/DDBJ whole genome shotgun (WGS) entry which is preliminary data.</text>
</comment>
<dbReference type="Proteomes" id="UP000663891">
    <property type="component" value="Unassembled WGS sequence"/>
</dbReference>
<dbReference type="InterPro" id="IPR000192">
    <property type="entry name" value="Aminotrans_V_dom"/>
</dbReference>
<accession>A0A819MDN2</accession>
<feature type="domain" description="Aminotransferase class V" evidence="1">
    <location>
        <begin position="185"/>
        <end position="522"/>
    </location>
</feature>
<dbReference type="Gene3D" id="3.90.1150.10">
    <property type="entry name" value="Aspartate Aminotransferase, domain 1"/>
    <property type="match status" value="1"/>
</dbReference>
<organism evidence="3 4">
    <name type="scientific">Adineta steineri</name>
    <dbReference type="NCBI Taxonomy" id="433720"/>
    <lineage>
        <taxon>Eukaryota</taxon>
        <taxon>Metazoa</taxon>
        <taxon>Spiralia</taxon>
        <taxon>Gnathifera</taxon>
        <taxon>Rotifera</taxon>
        <taxon>Eurotatoria</taxon>
        <taxon>Bdelloidea</taxon>
        <taxon>Adinetida</taxon>
        <taxon>Adinetidae</taxon>
        <taxon>Adineta</taxon>
    </lineage>
</organism>
<dbReference type="EMBL" id="CAJOAY010002758">
    <property type="protein sequence ID" value="CAF3977531.1"/>
    <property type="molecule type" value="Genomic_DNA"/>
</dbReference>
<dbReference type="SUPFAM" id="SSF53383">
    <property type="entry name" value="PLP-dependent transferases"/>
    <property type="match status" value="1"/>
</dbReference>
<protein>
    <recommendedName>
        <fullName evidence="1">Aminotransferase class V domain-containing protein</fullName>
    </recommendedName>
</protein>
<evidence type="ECO:0000313" key="3">
    <source>
        <dbReference type="EMBL" id="CAF3977531.1"/>
    </source>
</evidence>
<dbReference type="OrthoDB" id="420046at2759"/>
<evidence type="ECO:0000313" key="2">
    <source>
        <dbReference type="EMBL" id="CAF1418898.1"/>
    </source>
</evidence>